<keyword evidence="2" id="KW-0493">Microtubule</keyword>
<evidence type="ECO:0000256" key="3">
    <source>
        <dbReference type="ARBA" id="ARBA00022741"/>
    </source>
</evidence>
<dbReference type="InterPro" id="IPR018316">
    <property type="entry name" value="Tubulin/FtsZ_2-layer-sand-dom"/>
</dbReference>
<proteinExistence type="inferred from homology"/>
<protein>
    <recommendedName>
        <fullName evidence="5">Tubulin/FtsZ 2-layer sandwich domain-containing protein</fullName>
    </recommendedName>
</protein>
<sequence>MLSSYAPCDLSYKGFLRAAVSSRNHLFEPSSTMAKCDPRHGKYMACRLMYRGDVVPKDVNAAIATMKMKCTI</sequence>
<dbReference type="InterPro" id="IPR037103">
    <property type="entry name" value="Tubulin/FtsZ-like_C"/>
</dbReference>
<evidence type="ECO:0000256" key="1">
    <source>
        <dbReference type="ARBA" id="ARBA00009636"/>
    </source>
</evidence>
<dbReference type="InterPro" id="IPR008280">
    <property type="entry name" value="Tub_FtsZ_C"/>
</dbReference>
<evidence type="ECO:0000256" key="4">
    <source>
        <dbReference type="ARBA" id="ARBA00023134"/>
    </source>
</evidence>
<dbReference type="GO" id="GO:0005525">
    <property type="term" value="F:GTP binding"/>
    <property type="evidence" value="ECO:0007669"/>
    <property type="project" value="UniProtKB-KW"/>
</dbReference>
<dbReference type="InterPro" id="IPR000217">
    <property type="entry name" value="Tubulin"/>
</dbReference>
<evidence type="ECO:0000259" key="5">
    <source>
        <dbReference type="Pfam" id="PF03953"/>
    </source>
</evidence>
<evidence type="ECO:0000256" key="2">
    <source>
        <dbReference type="ARBA" id="ARBA00022701"/>
    </source>
</evidence>
<name>A0A218WYK5_PUNGR</name>
<keyword evidence="3" id="KW-0547">Nucleotide-binding</keyword>
<organism evidence="6 7">
    <name type="scientific">Punica granatum</name>
    <name type="common">Pomegranate</name>
    <dbReference type="NCBI Taxonomy" id="22663"/>
    <lineage>
        <taxon>Eukaryota</taxon>
        <taxon>Viridiplantae</taxon>
        <taxon>Streptophyta</taxon>
        <taxon>Embryophyta</taxon>
        <taxon>Tracheophyta</taxon>
        <taxon>Spermatophyta</taxon>
        <taxon>Magnoliopsida</taxon>
        <taxon>eudicotyledons</taxon>
        <taxon>Gunneridae</taxon>
        <taxon>Pentapetalae</taxon>
        <taxon>rosids</taxon>
        <taxon>malvids</taxon>
        <taxon>Myrtales</taxon>
        <taxon>Lythraceae</taxon>
        <taxon>Punica</taxon>
    </lineage>
</organism>
<evidence type="ECO:0000313" key="7">
    <source>
        <dbReference type="Proteomes" id="UP000197138"/>
    </source>
</evidence>
<dbReference type="GO" id="GO:0007017">
    <property type="term" value="P:microtubule-based process"/>
    <property type="evidence" value="ECO:0007669"/>
    <property type="project" value="InterPro"/>
</dbReference>
<dbReference type="Gene3D" id="3.30.1330.20">
    <property type="entry name" value="Tubulin/FtsZ, C-terminal domain"/>
    <property type="match status" value="1"/>
</dbReference>
<dbReference type="Pfam" id="PF03953">
    <property type="entry name" value="Tubulin_C"/>
    <property type="match status" value="1"/>
</dbReference>
<dbReference type="GO" id="GO:0005874">
    <property type="term" value="C:microtubule"/>
    <property type="evidence" value="ECO:0007669"/>
    <property type="project" value="UniProtKB-KW"/>
</dbReference>
<accession>A0A218WYK5</accession>
<keyword evidence="4" id="KW-0342">GTP-binding</keyword>
<dbReference type="SUPFAM" id="SSF55307">
    <property type="entry name" value="Tubulin C-terminal domain-like"/>
    <property type="match status" value="1"/>
</dbReference>
<dbReference type="AlphaFoldDB" id="A0A218WYK5"/>
<comment type="similarity">
    <text evidence="1">Belongs to the tubulin family.</text>
</comment>
<dbReference type="EMBL" id="MTKT01002507">
    <property type="protein sequence ID" value="OWM77965.1"/>
    <property type="molecule type" value="Genomic_DNA"/>
</dbReference>
<reference evidence="7" key="1">
    <citation type="journal article" date="2017" name="Plant J.">
        <title>The pomegranate (Punica granatum L.) genome and the genomics of punicalagin biosynthesis.</title>
        <authorList>
            <person name="Qin G."/>
            <person name="Xu C."/>
            <person name="Ming R."/>
            <person name="Tang H."/>
            <person name="Guyot R."/>
            <person name="Kramer E.M."/>
            <person name="Hu Y."/>
            <person name="Yi X."/>
            <person name="Qi Y."/>
            <person name="Xu X."/>
            <person name="Gao Z."/>
            <person name="Pan H."/>
            <person name="Jian J."/>
            <person name="Tian Y."/>
            <person name="Yue Z."/>
            <person name="Xu Y."/>
        </authorList>
    </citation>
    <scope>NUCLEOTIDE SEQUENCE [LARGE SCALE GENOMIC DNA]</scope>
    <source>
        <strain evidence="7">cv. Dabenzi</strain>
    </source>
</reference>
<evidence type="ECO:0000313" key="6">
    <source>
        <dbReference type="EMBL" id="OWM77965.1"/>
    </source>
</evidence>
<comment type="caution">
    <text evidence="6">The sequence shown here is derived from an EMBL/GenBank/DDBJ whole genome shotgun (WGS) entry which is preliminary data.</text>
</comment>
<gene>
    <name evidence="6" type="ORF">CDL15_Pgr018534</name>
</gene>
<feature type="domain" description="Tubulin/FtsZ 2-layer sandwich" evidence="5">
    <location>
        <begin position="2"/>
        <end position="70"/>
    </location>
</feature>
<dbReference type="Proteomes" id="UP000197138">
    <property type="component" value="Unassembled WGS sequence"/>
</dbReference>
<dbReference type="PANTHER" id="PTHR11588">
    <property type="entry name" value="TUBULIN"/>
    <property type="match status" value="1"/>
</dbReference>